<evidence type="ECO:0000313" key="2">
    <source>
        <dbReference type="EMBL" id="SVC01062.1"/>
    </source>
</evidence>
<protein>
    <submittedName>
        <fullName evidence="2">Uncharacterized protein</fullName>
    </submittedName>
</protein>
<dbReference type="AlphaFoldDB" id="A0A382IP67"/>
<feature type="region of interest" description="Disordered" evidence="1">
    <location>
        <begin position="46"/>
        <end position="70"/>
    </location>
</feature>
<dbReference type="InterPro" id="IPR027558">
    <property type="entry name" value="Pre_pil_HX9DG_C"/>
</dbReference>
<accession>A0A382IP67</accession>
<dbReference type="NCBIfam" id="TIGR04294">
    <property type="entry name" value="pre_pil_HX9DG"/>
    <property type="match status" value="1"/>
</dbReference>
<feature type="non-terminal residue" evidence="2">
    <location>
        <position position="1"/>
    </location>
</feature>
<gene>
    <name evidence="2" type="ORF">METZ01_LOCUS253916</name>
</gene>
<proteinExistence type="predicted"/>
<name>A0A382IP67_9ZZZZ</name>
<dbReference type="EMBL" id="UINC01068433">
    <property type="protein sequence ID" value="SVC01062.1"/>
    <property type="molecule type" value="Genomic_DNA"/>
</dbReference>
<organism evidence="2">
    <name type="scientific">marine metagenome</name>
    <dbReference type="NCBI Taxonomy" id="408172"/>
    <lineage>
        <taxon>unclassified sequences</taxon>
        <taxon>metagenomes</taxon>
        <taxon>ecological metagenomes</taxon>
    </lineage>
</organism>
<sequence length="107" mass="11572">VAGWHSRKKINQAVFPGTPSQIPTLIDRIQGFGSFGGGKLRMSNWYTDSGGKSIPTANHPTGPKGEPPGGNFLMTDGHVEWFKLQQVEVGSNGGSWQCIYKMPLGDQ</sequence>
<evidence type="ECO:0000256" key="1">
    <source>
        <dbReference type="SAM" id="MobiDB-lite"/>
    </source>
</evidence>
<reference evidence="2" key="1">
    <citation type="submission" date="2018-05" db="EMBL/GenBank/DDBJ databases">
        <authorList>
            <person name="Lanie J.A."/>
            <person name="Ng W.-L."/>
            <person name="Kazmierczak K.M."/>
            <person name="Andrzejewski T.M."/>
            <person name="Davidsen T.M."/>
            <person name="Wayne K.J."/>
            <person name="Tettelin H."/>
            <person name="Glass J.I."/>
            <person name="Rusch D."/>
            <person name="Podicherti R."/>
            <person name="Tsui H.-C.T."/>
            <person name="Winkler M.E."/>
        </authorList>
    </citation>
    <scope>NUCLEOTIDE SEQUENCE</scope>
</reference>